<gene>
    <name evidence="1" type="ORF">COU43_02800</name>
</gene>
<evidence type="ECO:0000313" key="2">
    <source>
        <dbReference type="Proteomes" id="UP000228909"/>
    </source>
</evidence>
<organism evidence="1 2">
    <name type="scientific">Candidatus Nealsonbacteria bacterium CG10_big_fil_rev_8_21_14_0_10_37_25</name>
    <dbReference type="NCBI Taxonomy" id="1974711"/>
    <lineage>
        <taxon>Bacteria</taxon>
        <taxon>Candidatus Nealsoniibacteriota</taxon>
    </lineage>
</organism>
<dbReference type="Proteomes" id="UP000228909">
    <property type="component" value="Unassembled WGS sequence"/>
</dbReference>
<protein>
    <submittedName>
        <fullName evidence="1">Uncharacterized protein</fullName>
    </submittedName>
</protein>
<name>A0A2H0TIM0_9BACT</name>
<dbReference type="EMBL" id="PFCK01000078">
    <property type="protein sequence ID" value="PIR71419.1"/>
    <property type="molecule type" value="Genomic_DNA"/>
</dbReference>
<accession>A0A2H0TIM0</accession>
<comment type="caution">
    <text evidence="1">The sequence shown here is derived from an EMBL/GenBank/DDBJ whole genome shotgun (WGS) entry which is preliminary data.</text>
</comment>
<reference evidence="2" key="1">
    <citation type="submission" date="2017-09" db="EMBL/GenBank/DDBJ databases">
        <title>Depth-based differentiation of microbial function through sediment-hosted aquifers and enrichment of novel symbionts in the deep terrestrial subsurface.</title>
        <authorList>
            <person name="Probst A.J."/>
            <person name="Ladd B."/>
            <person name="Jarett J.K."/>
            <person name="Geller-Mcgrath D.E."/>
            <person name="Sieber C.M.K."/>
            <person name="Emerson J.B."/>
            <person name="Anantharaman K."/>
            <person name="Thomas B.C."/>
            <person name="Malmstrom R."/>
            <person name="Stieglmeier M."/>
            <person name="Klingl A."/>
            <person name="Woyke T."/>
            <person name="Ryan C.M."/>
            <person name="Banfield J.F."/>
        </authorList>
    </citation>
    <scope>NUCLEOTIDE SEQUENCE [LARGE SCALE GENOMIC DNA]</scope>
</reference>
<dbReference type="AlphaFoldDB" id="A0A2H0TIM0"/>
<sequence length="109" mass="13310">MRKLTAHELLISHLFTIFKKDFQKENLTNKQKWALAEISAFAICGLEKKMLKFWPWIAEEEKYPLTHNYPELYKLQKKLRPEYEKKKNFKEFLKESIKIIKRNKKILPK</sequence>
<evidence type="ECO:0000313" key="1">
    <source>
        <dbReference type="EMBL" id="PIR71419.1"/>
    </source>
</evidence>
<proteinExistence type="predicted"/>